<organism evidence="1 2">
    <name type="scientific">Melastoma candidum</name>
    <dbReference type="NCBI Taxonomy" id="119954"/>
    <lineage>
        <taxon>Eukaryota</taxon>
        <taxon>Viridiplantae</taxon>
        <taxon>Streptophyta</taxon>
        <taxon>Embryophyta</taxon>
        <taxon>Tracheophyta</taxon>
        <taxon>Spermatophyta</taxon>
        <taxon>Magnoliopsida</taxon>
        <taxon>eudicotyledons</taxon>
        <taxon>Gunneridae</taxon>
        <taxon>Pentapetalae</taxon>
        <taxon>rosids</taxon>
        <taxon>malvids</taxon>
        <taxon>Myrtales</taxon>
        <taxon>Melastomataceae</taxon>
        <taxon>Melastomatoideae</taxon>
        <taxon>Melastomateae</taxon>
        <taxon>Melastoma</taxon>
    </lineage>
</organism>
<dbReference type="Proteomes" id="UP001057402">
    <property type="component" value="Chromosome 1"/>
</dbReference>
<reference evidence="2" key="1">
    <citation type="journal article" date="2023" name="Front. Plant Sci.">
        <title>Chromosomal-level genome assembly of Melastoma candidum provides insights into trichome evolution.</title>
        <authorList>
            <person name="Zhong Y."/>
            <person name="Wu W."/>
            <person name="Sun C."/>
            <person name="Zou P."/>
            <person name="Liu Y."/>
            <person name="Dai S."/>
            <person name="Zhou R."/>
        </authorList>
    </citation>
    <scope>NUCLEOTIDE SEQUENCE [LARGE SCALE GENOMIC DNA]</scope>
</reference>
<keyword evidence="2" id="KW-1185">Reference proteome</keyword>
<protein>
    <submittedName>
        <fullName evidence="1">Uncharacterized protein</fullName>
    </submittedName>
</protein>
<proteinExistence type="predicted"/>
<evidence type="ECO:0000313" key="2">
    <source>
        <dbReference type="Proteomes" id="UP001057402"/>
    </source>
</evidence>
<comment type="caution">
    <text evidence="1">The sequence shown here is derived from an EMBL/GenBank/DDBJ whole genome shotgun (WGS) entry which is preliminary data.</text>
</comment>
<accession>A0ACB9SEF3</accession>
<evidence type="ECO:0000313" key="1">
    <source>
        <dbReference type="EMBL" id="KAI4389564.1"/>
    </source>
</evidence>
<gene>
    <name evidence="1" type="ORF">MLD38_001779</name>
</gene>
<sequence length="388" mass="44102">MQLPPFTMRACKVSSSSTAPRRTWEEDMYWTNFRSIHFCQFLRGDFHRRLAIPKKFAENIGKNLHETVLIKGPSGETWDVGLVAEDDDLFFKSGWEDFVETYRLEEDDLLMFKYNGESSFNVLMFNSSSLCEKEASYFQRKRERGVAGKGDQSGAKRKRKGDDLRTARLESNDMCISKEDTGKDDGVAAIPRATGAANGSAIVSHKARPRKEKLRHSMIKTPKKEPVAAISWITSDELMQESIRKSPSNYPIYQSNRRPVTAEEVSSAYTRAIDAVTSDGFLVVMRPTHVYKRFYLSVPIEWACKYLGNQTQDIVLRLDEKTWNTKYTVTGRGTGGFSNGWKAFSMDNHLEESDVCVFDLAKTINEIVVLDVTIFRVVNDIVPLTAPH</sequence>
<dbReference type="EMBL" id="CM042880">
    <property type="protein sequence ID" value="KAI4389564.1"/>
    <property type="molecule type" value="Genomic_DNA"/>
</dbReference>
<name>A0ACB9SEF3_9MYRT</name>